<name>A0A2P6S8Q9_ROSCH</name>
<dbReference type="SUPFAM" id="SSF52058">
    <property type="entry name" value="L domain-like"/>
    <property type="match status" value="1"/>
</dbReference>
<organism evidence="2 3">
    <name type="scientific">Rosa chinensis</name>
    <name type="common">China rose</name>
    <dbReference type="NCBI Taxonomy" id="74649"/>
    <lineage>
        <taxon>Eukaryota</taxon>
        <taxon>Viridiplantae</taxon>
        <taxon>Streptophyta</taxon>
        <taxon>Embryophyta</taxon>
        <taxon>Tracheophyta</taxon>
        <taxon>Spermatophyta</taxon>
        <taxon>Magnoliopsida</taxon>
        <taxon>eudicotyledons</taxon>
        <taxon>Gunneridae</taxon>
        <taxon>Pentapetalae</taxon>
        <taxon>rosids</taxon>
        <taxon>fabids</taxon>
        <taxon>Rosales</taxon>
        <taxon>Rosaceae</taxon>
        <taxon>Rosoideae</taxon>
        <taxon>Rosoideae incertae sedis</taxon>
        <taxon>Rosa</taxon>
    </lineage>
</organism>
<evidence type="ECO:0000313" key="3">
    <source>
        <dbReference type="Proteomes" id="UP000238479"/>
    </source>
</evidence>
<dbReference type="OMA" id="RIERCAN"/>
<dbReference type="PANTHER" id="PTHR36766:SF40">
    <property type="entry name" value="DISEASE RESISTANCE PROTEIN RGA3"/>
    <property type="match status" value="1"/>
</dbReference>
<dbReference type="InterPro" id="IPR032675">
    <property type="entry name" value="LRR_dom_sf"/>
</dbReference>
<comment type="caution">
    <text evidence="2">The sequence shown here is derived from an EMBL/GenBank/DDBJ whole genome shotgun (WGS) entry which is preliminary data.</text>
</comment>
<proteinExistence type="predicted"/>
<dbReference type="STRING" id="74649.A0A2P6S8Q9"/>
<dbReference type="Proteomes" id="UP000238479">
    <property type="component" value="Chromosome 1"/>
</dbReference>
<dbReference type="PANTHER" id="PTHR36766">
    <property type="entry name" value="PLANT BROAD-SPECTRUM MILDEW RESISTANCE PROTEIN RPW8"/>
    <property type="match status" value="1"/>
</dbReference>
<gene>
    <name evidence="2" type="ORF">RchiOBHm_Chr1g0320651</name>
</gene>
<dbReference type="EMBL" id="PDCK01000039">
    <property type="protein sequence ID" value="PRQ55078.1"/>
    <property type="molecule type" value="Genomic_DNA"/>
</dbReference>
<keyword evidence="1" id="KW-0611">Plant defense</keyword>
<keyword evidence="3" id="KW-1185">Reference proteome</keyword>
<reference evidence="2 3" key="1">
    <citation type="journal article" date="2018" name="Nat. Genet.">
        <title>The Rosa genome provides new insights in the design of modern roses.</title>
        <authorList>
            <person name="Bendahmane M."/>
        </authorList>
    </citation>
    <scope>NUCLEOTIDE SEQUENCE [LARGE SCALE GENOMIC DNA]</scope>
    <source>
        <strain evidence="3">cv. Old Blush</strain>
    </source>
</reference>
<protein>
    <submittedName>
        <fullName evidence="2">Putative leucine-rich repeat domain, L domain-containing protein</fullName>
    </submittedName>
</protein>
<sequence>MESCNSLTYFVRYQVPPSIRRIEIEKCQNLKLLVKDAWELESCLEDLGIKECASLISLSGNGGRLPRTLKGLYLRDCERLESIIKTFHEDTCLEDLRIERCANLKSLPEGLCHLSALRILIIRKCGSFVSFPRGGLPSNLIDFRIDDCDQLEALPRGMDNLSSLQTLVLRHCGGLASILEEGFPPNLIDLEIGRLSEWGLQHLDRLTSLKHLGISGVDPDLVSFPPKEVLLPKSLIKLAIGEFPNLKRLSSSFQSLTSLESLNIWDCPKLASIIPEKEDHLPLSLTQLRIYHDCPLLTKKYQPGKGRHWPKEIAHIPYVYFGDWEDEAKADRWA</sequence>
<dbReference type="Gramene" id="PRQ55078">
    <property type="protein sequence ID" value="PRQ55078"/>
    <property type="gene ID" value="RchiOBHm_Chr1g0320651"/>
</dbReference>
<dbReference type="GO" id="GO:0006952">
    <property type="term" value="P:defense response"/>
    <property type="evidence" value="ECO:0007669"/>
    <property type="project" value="UniProtKB-KW"/>
</dbReference>
<dbReference type="AlphaFoldDB" id="A0A2P6S8Q9"/>
<dbReference type="Gene3D" id="3.80.10.10">
    <property type="entry name" value="Ribonuclease Inhibitor"/>
    <property type="match status" value="2"/>
</dbReference>
<evidence type="ECO:0000256" key="1">
    <source>
        <dbReference type="ARBA" id="ARBA00022821"/>
    </source>
</evidence>
<accession>A0A2P6S8Q9</accession>
<evidence type="ECO:0000313" key="2">
    <source>
        <dbReference type="EMBL" id="PRQ55078.1"/>
    </source>
</evidence>